<comment type="caution">
    <text evidence="1">The sequence shown here is derived from an EMBL/GenBank/DDBJ whole genome shotgun (WGS) entry which is preliminary data.</text>
</comment>
<accession>A0ACC2AGJ0</accession>
<evidence type="ECO:0000313" key="1">
    <source>
        <dbReference type="EMBL" id="KAJ7516685.1"/>
    </source>
</evidence>
<dbReference type="Proteomes" id="UP001162992">
    <property type="component" value="Chromosome 22"/>
</dbReference>
<evidence type="ECO:0000313" key="2">
    <source>
        <dbReference type="Proteomes" id="UP001162992"/>
    </source>
</evidence>
<reference evidence="2" key="1">
    <citation type="journal article" date="2024" name="Proc. Natl. Acad. Sci. U.S.A.">
        <title>Extraordinary preservation of gene collinearity over three hundred million years revealed in homosporous lycophytes.</title>
        <authorList>
            <person name="Li C."/>
            <person name="Wickell D."/>
            <person name="Kuo L.Y."/>
            <person name="Chen X."/>
            <person name="Nie B."/>
            <person name="Liao X."/>
            <person name="Peng D."/>
            <person name="Ji J."/>
            <person name="Jenkins J."/>
            <person name="Williams M."/>
            <person name="Shu S."/>
            <person name="Plott C."/>
            <person name="Barry K."/>
            <person name="Rajasekar S."/>
            <person name="Grimwood J."/>
            <person name="Han X."/>
            <person name="Sun S."/>
            <person name="Hou Z."/>
            <person name="He W."/>
            <person name="Dai G."/>
            <person name="Sun C."/>
            <person name="Schmutz J."/>
            <person name="Leebens-Mack J.H."/>
            <person name="Li F.W."/>
            <person name="Wang L."/>
        </authorList>
    </citation>
    <scope>NUCLEOTIDE SEQUENCE [LARGE SCALE GENOMIC DNA]</scope>
    <source>
        <strain evidence="2">cv. PW_Plant_1</strain>
    </source>
</reference>
<sequence length="395" mass="42394">MEKLPLARTFMLQTMLLGALVNAELHPTDLAVLKDLHNSLRDMPGSSFFSTWKFQLDPCHFFTGVVCDSIQGWTRVTALNLGTGYAGAPGLAGELSPSLGSLEFLKQLTIAPGTVAGGIPSSLGQLSQLQFLGISQNRLSGPIPESFGSLINLQFLDLSKNMLTGSIPKVLGALPSLIAVTISENSLSGSMPSFSGRIAHLDLGRNGLSGSLPPLSLSLQYLSLQRNNLGGGLSSLVLLQSLTYVDLSFNQFTGSVPKEVLQIKLSALHLQRNRLSGTISPNGPVQIKTIDLSYNRFSGGLSPFLATAQILYLNNNHLSGTVPLRFLDSLLSANLQILYLQHNYLTGFEVHSDVSLPTPSSLCIQYNCMVPPTQSACPLKSGRQVSRPSYQCIHS</sequence>
<dbReference type="EMBL" id="CM055113">
    <property type="protein sequence ID" value="KAJ7516685.1"/>
    <property type="molecule type" value="Genomic_DNA"/>
</dbReference>
<name>A0ACC2AGJ0_DIPCM</name>
<keyword evidence="2" id="KW-1185">Reference proteome</keyword>
<gene>
    <name evidence="1" type="ORF">O6H91_22G067400</name>
</gene>
<proteinExistence type="predicted"/>
<protein>
    <submittedName>
        <fullName evidence="1">Uncharacterized protein</fullName>
    </submittedName>
</protein>
<organism evidence="1 2">
    <name type="scientific">Diphasiastrum complanatum</name>
    <name type="common">Issler's clubmoss</name>
    <name type="synonym">Lycopodium complanatum</name>
    <dbReference type="NCBI Taxonomy" id="34168"/>
    <lineage>
        <taxon>Eukaryota</taxon>
        <taxon>Viridiplantae</taxon>
        <taxon>Streptophyta</taxon>
        <taxon>Embryophyta</taxon>
        <taxon>Tracheophyta</taxon>
        <taxon>Lycopodiopsida</taxon>
        <taxon>Lycopodiales</taxon>
        <taxon>Lycopodiaceae</taxon>
        <taxon>Lycopodioideae</taxon>
        <taxon>Diphasiastrum</taxon>
    </lineage>
</organism>